<keyword evidence="4" id="KW-1185">Reference proteome</keyword>
<keyword evidence="1" id="KW-1133">Transmembrane helix</keyword>
<dbReference type="RefSeq" id="WP_100255748.1">
    <property type="nucleotide sequence ID" value="NZ_CP011797.1"/>
</dbReference>
<keyword evidence="1" id="KW-0472">Membrane</keyword>
<sequence length="148" mass="15965">MTSIGDRLLGLSLLILALAYGWGAQQWPEPFGGSETVGPETFPTLLAIILALASLNMMFKPDPDADWPPRKTLIELAMAILALFIYALLIEPVGFILTTLACVAFLAWRMGAALKPALIIATVGAVVVYLLFNNLLDLPLPLGLLEFN</sequence>
<name>A0A2K8KPR3_9GAMM</name>
<protein>
    <submittedName>
        <fullName evidence="3">Tricarboxylate transport protein TctB</fullName>
    </submittedName>
</protein>
<dbReference type="AlphaFoldDB" id="A0A2K8KPR3"/>
<gene>
    <name evidence="3" type="primary">tctB</name>
    <name evidence="3" type="ORF">REIFOR_00157</name>
</gene>
<organism evidence="3 4">
    <name type="scientific">Reinekea forsetii</name>
    <dbReference type="NCBI Taxonomy" id="1336806"/>
    <lineage>
        <taxon>Bacteria</taxon>
        <taxon>Pseudomonadati</taxon>
        <taxon>Pseudomonadota</taxon>
        <taxon>Gammaproteobacteria</taxon>
        <taxon>Oceanospirillales</taxon>
        <taxon>Saccharospirillaceae</taxon>
        <taxon>Reinekea</taxon>
    </lineage>
</organism>
<dbReference type="InterPro" id="IPR009936">
    <property type="entry name" value="DUF1468"/>
</dbReference>
<feature type="domain" description="DUF1468" evidence="2">
    <location>
        <begin position="8"/>
        <end position="141"/>
    </location>
</feature>
<dbReference type="EMBL" id="CP011797">
    <property type="protein sequence ID" value="ATX75334.1"/>
    <property type="molecule type" value="Genomic_DNA"/>
</dbReference>
<accession>A0A2K8KPR3</accession>
<dbReference type="Proteomes" id="UP000229757">
    <property type="component" value="Chromosome"/>
</dbReference>
<dbReference type="OrthoDB" id="5519430at2"/>
<feature type="transmembrane region" description="Helical" evidence="1">
    <location>
        <begin position="80"/>
        <end position="107"/>
    </location>
</feature>
<dbReference type="KEGG" id="rfo:REIFOR_00157"/>
<evidence type="ECO:0000313" key="3">
    <source>
        <dbReference type="EMBL" id="ATX75334.1"/>
    </source>
</evidence>
<dbReference type="Pfam" id="PF07331">
    <property type="entry name" value="TctB"/>
    <property type="match status" value="1"/>
</dbReference>
<keyword evidence="1" id="KW-0812">Transmembrane</keyword>
<proteinExistence type="predicted"/>
<evidence type="ECO:0000256" key="1">
    <source>
        <dbReference type="SAM" id="Phobius"/>
    </source>
</evidence>
<evidence type="ECO:0000313" key="4">
    <source>
        <dbReference type="Proteomes" id="UP000229757"/>
    </source>
</evidence>
<reference evidence="3 4" key="1">
    <citation type="journal article" date="2017" name="Environ. Microbiol.">
        <title>Genomic and physiological analyses of 'Reinekea forsetii' reveal a versatile opportunistic lifestyle during spring algae blooms.</title>
        <authorList>
            <person name="Avci B."/>
            <person name="Hahnke R.L."/>
            <person name="Chafee M."/>
            <person name="Fischer T."/>
            <person name="Gruber-Vodicka H."/>
            <person name="Tegetmeyer H.E."/>
            <person name="Harder J."/>
            <person name="Fuchs B.M."/>
            <person name="Amann R.I."/>
            <person name="Teeling H."/>
        </authorList>
    </citation>
    <scope>NUCLEOTIDE SEQUENCE [LARGE SCALE GENOMIC DNA]</scope>
    <source>
        <strain evidence="3 4">Hel1_31_D35</strain>
    </source>
</reference>
<feature type="transmembrane region" description="Helical" evidence="1">
    <location>
        <begin position="113"/>
        <end position="132"/>
    </location>
</feature>
<evidence type="ECO:0000259" key="2">
    <source>
        <dbReference type="Pfam" id="PF07331"/>
    </source>
</evidence>